<name>A0A853DHD9_9MICO</name>
<dbReference type="AlphaFoldDB" id="A0A853DHD9"/>
<proteinExistence type="predicted"/>
<dbReference type="EMBL" id="JACCHJ010000001">
    <property type="protein sequence ID" value="NYK08562.1"/>
    <property type="molecule type" value="Genomic_DNA"/>
</dbReference>
<evidence type="ECO:0000313" key="2">
    <source>
        <dbReference type="EMBL" id="NYK08562.1"/>
    </source>
</evidence>
<gene>
    <name evidence="2" type="ORF">HNR14_000443</name>
</gene>
<comment type="caution">
    <text evidence="2">The sequence shown here is derived from an EMBL/GenBank/DDBJ whole genome shotgun (WGS) entry which is preliminary data.</text>
</comment>
<keyword evidence="3" id="KW-1185">Reference proteome</keyword>
<dbReference type="Proteomes" id="UP000521075">
    <property type="component" value="Unassembled WGS sequence"/>
</dbReference>
<protein>
    <submittedName>
        <fullName evidence="2">Uncharacterized protein</fullName>
    </submittedName>
</protein>
<sequence>MIHRRHAAGSRLERTNGGWFRDSGREDASDKDCATRAPNAVQYARTMQSLGDRFALPTLGVLSVLPHSTTGGGSGAFLALLSDSQPYFVKPRNNPQGDHTLVAEVVAFGLGQSIGAPVCEGVLVEIPSSMNFEYVPGRRPSPGIGWGSRVIESALVSDTWSEFRSKDSNRKRQASLVALWDLCMGGDPQWLHAVSSEYSIWSFDHGLWLANEGSWNLAQLRASVNRGWDDLDPRGLDAQELRSVASRLDALPREQFQAVCHAVPLEWGVTADELSELANILYLRSQGVVARLMTAATQADNTGR</sequence>
<accession>A0A853DHD9</accession>
<reference evidence="2 3" key="1">
    <citation type="submission" date="2020-07" db="EMBL/GenBank/DDBJ databases">
        <title>Sequencing the genomes of 1000 actinobacteria strains.</title>
        <authorList>
            <person name="Klenk H.-P."/>
        </authorList>
    </citation>
    <scope>NUCLEOTIDE SEQUENCE [LARGE SCALE GENOMIC DNA]</scope>
    <source>
        <strain evidence="2 3">DSM 15166</strain>
    </source>
</reference>
<feature type="region of interest" description="Disordered" evidence="1">
    <location>
        <begin position="1"/>
        <end position="33"/>
    </location>
</feature>
<evidence type="ECO:0000256" key="1">
    <source>
        <dbReference type="SAM" id="MobiDB-lite"/>
    </source>
</evidence>
<organism evidence="2 3">
    <name type="scientific">Leifsonia naganoensis</name>
    <dbReference type="NCBI Taxonomy" id="150025"/>
    <lineage>
        <taxon>Bacteria</taxon>
        <taxon>Bacillati</taxon>
        <taxon>Actinomycetota</taxon>
        <taxon>Actinomycetes</taxon>
        <taxon>Micrococcales</taxon>
        <taxon>Microbacteriaceae</taxon>
        <taxon>Leifsonia</taxon>
    </lineage>
</organism>
<evidence type="ECO:0000313" key="3">
    <source>
        <dbReference type="Proteomes" id="UP000521075"/>
    </source>
</evidence>
<feature type="compositionally biased region" description="Basic and acidic residues" evidence="1">
    <location>
        <begin position="22"/>
        <end position="33"/>
    </location>
</feature>